<organism evidence="8 9">
    <name type="scientific">Flavobacterium arcticum</name>
    <dbReference type="NCBI Taxonomy" id="1784713"/>
    <lineage>
        <taxon>Bacteria</taxon>
        <taxon>Pseudomonadati</taxon>
        <taxon>Bacteroidota</taxon>
        <taxon>Flavobacteriia</taxon>
        <taxon>Flavobacteriales</taxon>
        <taxon>Flavobacteriaceae</taxon>
        <taxon>Flavobacterium</taxon>
    </lineage>
</organism>
<feature type="repeat" description="TPR" evidence="4">
    <location>
        <begin position="86"/>
        <end position="119"/>
    </location>
</feature>
<dbReference type="InterPro" id="IPR006664">
    <property type="entry name" value="OMP_bac"/>
</dbReference>
<dbReference type="Gene3D" id="3.30.1330.60">
    <property type="entry name" value="OmpA-like domain"/>
    <property type="match status" value="1"/>
</dbReference>
<name>A0A345HBC3_9FLAO</name>
<dbReference type="KEGG" id="fat:DVK85_06365"/>
<gene>
    <name evidence="8" type="ORF">DVK85_06365</name>
</gene>
<evidence type="ECO:0000256" key="1">
    <source>
        <dbReference type="ARBA" id="ARBA00004442"/>
    </source>
</evidence>
<dbReference type="Proteomes" id="UP000253951">
    <property type="component" value="Chromosome"/>
</dbReference>
<dbReference type="SUPFAM" id="SSF82171">
    <property type="entry name" value="DPP6 N-terminal domain-like"/>
    <property type="match status" value="1"/>
</dbReference>
<dbReference type="PRINTS" id="PR01021">
    <property type="entry name" value="OMPADOMAIN"/>
</dbReference>
<dbReference type="InterPro" id="IPR011042">
    <property type="entry name" value="6-blade_b-propeller_TolB-like"/>
</dbReference>
<dbReference type="SUPFAM" id="SSF49478">
    <property type="entry name" value="Cna protein B-type domain"/>
    <property type="match status" value="1"/>
</dbReference>
<dbReference type="OrthoDB" id="9809364at2"/>
<dbReference type="Pfam" id="PF00691">
    <property type="entry name" value="OmpA"/>
    <property type="match status" value="1"/>
</dbReference>
<keyword evidence="9" id="KW-1185">Reference proteome</keyword>
<dbReference type="GO" id="GO:0009279">
    <property type="term" value="C:cell outer membrane"/>
    <property type="evidence" value="ECO:0007669"/>
    <property type="project" value="UniProtKB-SubCell"/>
</dbReference>
<evidence type="ECO:0000256" key="6">
    <source>
        <dbReference type="SAM" id="SignalP"/>
    </source>
</evidence>
<evidence type="ECO:0000256" key="2">
    <source>
        <dbReference type="ARBA" id="ARBA00023136"/>
    </source>
</evidence>
<dbReference type="RefSeq" id="WP_114677642.1">
    <property type="nucleotide sequence ID" value="NZ_CP031188.1"/>
</dbReference>
<sequence>MKQLCFTLTLLLTIISVNAQNKDTETADKLFGRFEYVDAAKEYLKVAKKGKDPYVYKQLAESYYNVFNTKEAIKWYAKATESKQDAETYYRYAQMLKAEGEYEEANKQMQKFAKMAPKDQRAVIFNQDPNYLPKLRNQEKLFDERILDINDDKNADFGAVLANDNTLYFTSARNTSRRKYGRNEEPYLDIYTAIYNEKTGSISEPKPLTDINTKWHDGPVAITADGKTMYFASESFVKGDFDKESTMKQRTGLIYLFVATKQDGKWGNVKPVSFNSNNWSTGNPTISNDGKTLYFTSNREGSIGDTDIWKVEVKGYNSFGEPENLGTKVNTEGKETFPYITDDDKLYFSSNGHKGFGGLDIFMIDLANDGETMNVGAPVNSPQDDFSFSFNNTKNIGFFSSNRKDKDNMYLAIPVCGVEAIVTVKDINTGNPLASAKVAILDDKQNVIETRTTDENGKLMYNVDCERSYSLKTSAIGYETSMLRLPKSRESKIDIEAFLKPIGNLIVDGKVALSDIYFEYNKSNMTPEAAFELDKLVEAMKADTNMVIMVKAHTDNRGSEEYNLNLSDLRARATVQYVISKGIDKSRISGKGYGESELKIDCGENCTEEQHAINRRTEFIIVQ</sequence>
<dbReference type="SUPFAM" id="SSF103088">
    <property type="entry name" value="OmpA-like"/>
    <property type="match status" value="1"/>
</dbReference>
<dbReference type="Gene3D" id="2.120.10.30">
    <property type="entry name" value="TolB, C-terminal domain"/>
    <property type="match status" value="1"/>
</dbReference>
<keyword evidence="4" id="KW-0802">TPR repeat</keyword>
<evidence type="ECO:0000313" key="8">
    <source>
        <dbReference type="EMBL" id="AXG73883.1"/>
    </source>
</evidence>
<evidence type="ECO:0000256" key="3">
    <source>
        <dbReference type="ARBA" id="ARBA00023237"/>
    </source>
</evidence>
<reference evidence="8 9" key="1">
    <citation type="submission" date="2018-07" db="EMBL/GenBank/DDBJ databases">
        <title>Complete genome sequence of Flavobacterium arcticum type strain SM1502T.</title>
        <authorList>
            <person name="Li Y."/>
            <person name="Li D.-D."/>
        </authorList>
    </citation>
    <scope>NUCLEOTIDE SEQUENCE [LARGE SCALE GENOMIC DNA]</scope>
    <source>
        <strain evidence="8 9">SM1502</strain>
    </source>
</reference>
<feature type="domain" description="OmpA-like" evidence="7">
    <location>
        <begin position="507"/>
        <end position="623"/>
    </location>
</feature>
<evidence type="ECO:0000256" key="5">
    <source>
        <dbReference type="PROSITE-ProRule" id="PRU00473"/>
    </source>
</evidence>
<evidence type="ECO:0000256" key="4">
    <source>
        <dbReference type="PROSITE-ProRule" id="PRU00339"/>
    </source>
</evidence>
<dbReference type="AlphaFoldDB" id="A0A345HBC3"/>
<dbReference type="PANTHER" id="PTHR30329:SF21">
    <property type="entry name" value="LIPOPROTEIN YIAD-RELATED"/>
    <property type="match status" value="1"/>
</dbReference>
<dbReference type="SUPFAM" id="SSF48452">
    <property type="entry name" value="TPR-like"/>
    <property type="match status" value="1"/>
</dbReference>
<dbReference type="InterPro" id="IPR006665">
    <property type="entry name" value="OmpA-like"/>
</dbReference>
<comment type="subcellular location">
    <subcellularLocation>
        <location evidence="1">Cell outer membrane</location>
    </subcellularLocation>
</comment>
<dbReference type="PROSITE" id="PS51123">
    <property type="entry name" value="OMPA_2"/>
    <property type="match status" value="1"/>
</dbReference>
<dbReference type="Gene3D" id="2.60.40.1120">
    <property type="entry name" value="Carboxypeptidase-like, regulatory domain"/>
    <property type="match status" value="1"/>
</dbReference>
<protein>
    <submittedName>
        <fullName evidence="8">Cell envelope biogenesis protein OmpA</fullName>
    </submittedName>
</protein>
<keyword evidence="2 5" id="KW-0472">Membrane</keyword>
<accession>A0A345HBC3</accession>
<evidence type="ECO:0000313" key="9">
    <source>
        <dbReference type="Proteomes" id="UP000253951"/>
    </source>
</evidence>
<dbReference type="Gene3D" id="1.25.40.10">
    <property type="entry name" value="Tetratricopeptide repeat domain"/>
    <property type="match status" value="1"/>
</dbReference>
<dbReference type="InterPro" id="IPR011990">
    <property type="entry name" value="TPR-like_helical_dom_sf"/>
</dbReference>
<dbReference type="PROSITE" id="PS50005">
    <property type="entry name" value="TPR"/>
    <property type="match status" value="1"/>
</dbReference>
<evidence type="ECO:0000259" key="7">
    <source>
        <dbReference type="PROSITE" id="PS51123"/>
    </source>
</evidence>
<dbReference type="InterPro" id="IPR011659">
    <property type="entry name" value="WD40"/>
</dbReference>
<dbReference type="Pfam" id="PF07676">
    <property type="entry name" value="PD40"/>
    <property type="match status" value="2"/>
</dbReference>
<dbReference type="CDD" id="cd07185">
    <property type="entry name" value="OmpA_C-like"/>
    <property type="match status" value="1"/>
</dbReference>
<dbReference type="InterPro" id="IPR019734">
    <property type="entry name" value="TPR_rpt"/>
</dbReference>
<keyword evidence="6" id="KW-0732">Signal</keyword>
<dbReference type="InterPro" id="IPR050330">
    <property type="entry name" value="Bact_OuterMem_StrucFunc"/>
</dbReference>
<dbReference type="InterPro" id="IPR036737">
    <property type="entry name" value="OmpA-like_sf"/>
</dbReference>
<keyword evidence="3" id="KW-0998">Cell outer membrane</keyword>
<proteinExistence type="predicted"/>
<feature type="chain" id="PRO_5016989775" evidence="6">
    <location>
        <begin position="20"/>
        <end position="623"/>
    </location>
</feature>
<feature type="signal peptide" evidence="6">
    <location>
        <begin position="1"/>
        <end position="19"/>
    </location>
</feature>
<dbReference type="PANTHER" id="PTHR30329">
    <property type="entry name" value="STATOR ELEMENT OF FLAGELLAR MOTOR COMPLEX"/>
    <property type="match status" value="1"/>
</dbReference>
<dbReference type="EMBL" id="CP031188">
    <property type="protein sequence ID" value="AXG73883.1"/>
    <property type="molecule type" value="Genomic_DNA"/>
</dbReference>